<accession>A0ACD6ADK9</accession>
<proteinExistence type="predicted"/>
<evidence type="ECO:0000313" key="1">
    <source>
        <dbReference type="EnsemblPlants" id="AVESA.00010b.r2.7DG1358520.1.CDS"/>
    </source>
</evidence>
<protein>
    <submittedName>
        <fullName evidence="1">Uncharacterized protein</fullName>
    </submittedName>
</protein>
<dbReference type="Proteomes" id="UP001732700">
    <property type="component" value="Chromosome 7D"/>
</dbReference>
<sequence length="379" mass="40177">MSTIYMSQLSTAFPLMEEDHHHQDHHQGHFQAFTMPKDPPILFPFVISSSSSPSENSGLSYGGSDQQHHQLRQHTAMLEPQHMIGGSSSVFSTPFPTVESIRDDMIERSSSLYDPYDMEKLQAAASCGSLKAGKWTGPAPAAKMRITRKTSDPAQVGAKKPRRRAQAYEDHHGHMVSGMMNPALGVIRTCSDCNTTKTPLWRSGPCGPKSLCNACGIRQRKARRAMMASVAAPAAGTDVGAKAAASPPGDAAAAVTAHPKVKKEKIRAVDVDRSLPFKKRCKVVQDHAAATNTAVTGAVAAAVEASADSAVAFTAPAAAAEPARDDLVDTISANWSMSPAAAAACFRPSAPAPFAVQAQDEITDAAMLLMTLSCELVRS</sequence>
<reference evidence="1" key="1">
    <citation type="submission" date="2021-05" db="EMBL/GenBank/DDBJ databases">
        <authorList>
            <person name="Scholz U."/>
            <person name="Mascher M."/>
            <person name="Fiebig A."/>
        </authorList>
    </citation>
    <scope>NUCLEOTIDE SEQUENCE [LARGE SCALE GENOMIC DNA]</scope>
</reference>
<organism evidence="1 2">
    <name type="scientific">Avena sativa</name>
    <name type="common">Oat</name>
    <dbReference type="NCBI Taxonomy" id="4498"/>
    <lineage>
        <taxon>Eukaryota</taxon>
        <taxon>Viridiplantae</taxon>
        <taxon>Streptophyta</taxon>
        <taxon>Embryophyta</taxon>
        <taxon>Tracheophyta</taxon>
        <taxon>Spermatophyta</taxon>
        <taxon>Magnoliopsida</taxon>
        <taxon>Liliopsida</taxon>
        <taxon>Poales</taxon>
        <taxon>Poaceae</taxon>
        <taxon>BOP clade</taxon>
        <taxon>Pooideae</taxon>
        <taxon>Poodae</taxon>
        <taxon>Poeae</taxon>
        <taxon>Poeae Chloroplast Group 1 (Aveneae type)</taxon>
        <taxon>Aveninae</taxon>
        <taxon>Avena</taxon>
    </lineage>
</organism>
<dbReference type="EnsemblPlants" id="AVESA.00010b.r2.7DG1358520.1">
    <property type="protein sequence ID" value="AVESA.00010b.r2.7DG1358520.1.CDS"/>
    <property type="gene ID" value="AVESA.00010b.r2.7DG1358520"/>
</dbReference>
<name>A0ACD6ADK9_AVESA</name>
<keyword evidence="2" id="KW-1185">Reference proteome</keyword>
<evidence type="ECO:0000313" key="2">
    <source>
        <dbReference type="Proteomes" id="UP001732700"/>
    </source>
</evidence>
<reference evidence="1" key="2">
    <citation type="submission" date="2025-09" db="UniProtKB">
        <authorList>
            <consortium name="EnsemblPlants"/>
        </authorList>
    </citation>
    <scope>IDENTIFICATION</scope>
</reference>